<dbReference type="RefSeq" id="WP_125672025.1">
    <property type="nucleotide sequence ID" value="NZ_RCOS01000125.1"/>
</dbReference>
<gene>
    <name evidence="8" type="primary">amrS</name>
    <name evidence="8" type="ORF">D6D85_11075</name>
</gene>
<dbReference type="GO" id="GO:0003824">
    <property type="term" value="F:catalytic activity"/>
    <property type="evidence" value="ECO:0007669"/>
    <property type="project" value="InterPro"/>
</dbReference>
<keyword evidence="1" id="KW-0004">4Fe-4S</keyword>
<organism evidence="8 9">
    <name type="scientific">Candidatus Methanodesulfokora washburnensis</name>
    <dbReference type="NCBI Taxonomy" id="2478471"/>
    <lineage>
        <taxon>Archaea</taxon>
        <taxon>Thermoproteota</taxon>
        <taxon>Candidatus Korarchaeia</taxon>
        <taxon>Candidatus Korarchaeia incertae sedis</taxon>
        <taxon>Candidatus Methanodesulfokora</taxon>
    </lineage>
</organism>
<evidence type="ECO:0000256" key="2">
    <source>
        <dbReference type="ARBA" id="ARBA00022691"/>
    </source>
</evidence>
<keyword evidence="9" id="KW-1185">Reference proteome</keyword>
<dbReference type="InterPro" id="IPR007197">
    <property type="entry name" value="rSAM"/>
</dbReference>
<dbReference type="PANTHER" id="PTHR30352:SF5">
    <property type="entry name" value="PYRUVATE FORMATE-LYASE 1-ACTIVATING ENZYME"/>
    <property type="match status" value="1"/>
</dbReference>
<evidence type="ECO:0000256" key="4">
    <source>
        <dbReference type="ARBA" id="ARBA00023004"/>
    </source>
</evidence>
<dbReference type="GO" id="GO:0051539">
    <property type="term" value="F:4 iron, 4 sulfur cluster binding"/>
    <property type="evidence" value="ECO:0007669"/>
    <property type="project" value="UniProtKB-KW"/>
</dbReference>
<dbReference type="NCBIfam" id="TIGR04337">
    <property type="entry name" value="AmmeMemoSam_rS"/>
    <property type="match status" value="1"/>
</dbReference>
<dbReference type="CDD" id="cd01335">
    <property type="entry name" value="Radical_SAM"/>
    <property type="match status" value="1"/>
</dbReference>
<dbReference type="GO" id="GO:0046872">
    <property type="term" value="F:metal ion binding"/>
    <property type="evidence" value="ECO:0007669"/>
    <property type="project" value="UniProtKB-KW"/>
</dbReference>
<dbReference type="InterPro" id="IPR006638">
    <property type="entry name" value="Elp3/MiaA/NifB-like_rSAM"/>
</dbReference>
<dbReference type="PANTHER" id="PTHR30352">
    <property type="entry name" value="PYRUVATE FORMATE-LYASE-ACTIVATING ENZYME"/>
    <property type="match status" value="1"/>
</dbReference>
<feature type="binding site" evidence="6">
    <location>
        <position position="85"/>
    </location>
    <ligand>
        <name>[4Fe-4S] cluster</name>
        <dbReference type="ChEBI" id="CHEBI:49883"/>
        <note>4Fe-4S-S-AdoMet</note>
    </ligand>
</feature>
<dbReference type="EMBL" id="RCOS01000125">
    <property type="protein sequence ID" value="RSN73257.1"/>
    <property type="molecule type" value="Genomic_DNA"/>
</dbReference>
<proteinExistence type="predicted"/>
<dbReference type="Proteomes" id="UP000277582">
    <property type="component" value="Unassembled WGS sequence"/>
</dbReference>
<sequence>MKKGRVELRLQRKVDDKVQCLACPRKCIIPEGFKGLCKSKINVDGKIYEVNYGFVSSVALDPIEKKPFFNFWPGSWAYSIGTVGCNLKCEHCQNWQISQADPEKFSWLIPLSPEDAVKQAKELEARSIAYTYNEPTIVSIEWVLDTAKLAKQEGILNLSVTNGYWSEESFDLLKNYIDAANVDVKAFTDRFYRDVAKAPSIKPVLETVERLKDEKKHVELTYLIIPTLNDSEEEIRAFSKWVFDKLGPDTPVHFSRYYPAYRMKIHSTPVATIRRARDIAVEEGLRYVYSGNVPGDPGENTYCPSCKKPVIIRYGFDIEECNLTEDNRCKFCGEKIAIEGRCSSGRKRWPSLVI</sequence>
<keyword evidence="4 6" id="KW-0408">Iron</keyword>
<protein>
    <submittedName>
        <fullName evidence="8">AmmeMemoRadiSam system radical SAM enzyme</fullName>
    </submittedName>
</protein>
<dbReference type="SFLD" id="SFLDG01101">
    <property type="entry name" value="Uncharacterised_Radical_SAM_Su"/>
    <property type="match status" value="1"/>
</dbReference>
<keyword evidence="2 6" id="KW-0949">S-adenosyl-L-methionine</keyword>
<comment type="cofactor">
    <cofactor evidence="6">
        <name>[4Fe-4S] cluster</name>
        <dbReference type="ChEBI" id="CHEBI:49883"/>
    </cofactor>
    <text evidence="6">Binds 1 [4Fe-4S] cluster. The cluster is coordinated with 3 cysteines and an exchangeable S-adenosyl-L-methionine.</text>
</comment>
<evidence type="ECO:0000259" key="7">
    <source>
        <dbReference type="PROSITE" id="PS51918"/>
    </source>
</evidence>
<feature type="domain" description="Radical SAM core" evidence="7">
    <location>
        <begin position="71"/>
        <end position="292"/>
    </location>
</feature>
<dbReference type="Pfam" id="PF04055">
    <property type="entry name" value="Radical_SAM"/>
    <property type="match status" value="1"/>
</dbReference>
<dbReference type="Gene3D" id="3.20.20.70">
    <property type="entry name" value="Aldolase class I"/>
    <property type="match status" value="1"/>
</dbReference>
<dbReference type="SFLD" id="SFLDS00029">
    <property type="entry name" value="Radical_SAM"/>
    <property type="match status" value="1"/>
</dbReference>
<dbReference type="InterPro" id="IPR013785">
    <property type="entry name" value="Aldolase_TIM"/>
</dbReference>
<feature type="binding site" evidence="6">
    <location>
        <position position="92"/>
    </location>
    <ligand>
        <name>[4Fe-4S] cluster</name>
        <dbReference type="ChEBI" id="CHEBI:49883"/>
        <note>4Fe-4S-S-AdoMet</note>
    </ligand>
</feature>
<dbReference type="InterPro" id="IPR034457">
    <property type="entry name" value="Organic_radical-activating"/>
</dbReference>
<dbReference type="OrthoDB" id="5682at2157"/>
<dbReference type="AlphaFoldDB" id="A0A429GHL1"/>
<comment type="caution">
    <text evidence="8">The sequence shown here is derived from an EMBL/GenBank/DDBJ whole genome shotgun (WGS) entry which is preliminary data.</text>
</comment>
<evidence type="ECO:0000313" key="9">
    <source>
        <dbReference type="Proteomes" id="UP000277582"/>
    </source>
</evidence>
<accession>A0A429GHL1</accession>
<dbReference type="SUPFAM" id="SSF102114">
    <property type="entry name" value="Radical SAM enzymes"/>
    <property type="match status" value="1"/>
</dbReference>
<evidence type="ECO:0000313" key="8">
    <source>
        <dbReference type="EMBL" id="RSN73257.1"/>
    </source>
</evidence>
<name>A0A429GHL1_9CREN</name>
<dbReference type="SMART" id="SM00729">
    <property type="entry name" value="Elp3"/>
    <property type="match status" value="1"/>
</dbReference>
<evidence type="ECO:0000256" key="1">
    <source>
        <dbReference type="ARBA" id="ARBA00022485"/>
    </source>
</evidence>
<keyword evidence="5 6" id="KW-0411">Iron-sulfur</keyword>
<dbReference type="PROSITE" id="PS51918">
    <property type="entry name" value="RADICAL_SAM"/>
    <property type="match status" value="1"/>
</dbReference>
<reference evidence="8 9" key="1">
    <citation type="submission" date="2018-10" db="EMBL/GenBank/DDBJ databases">
        <title>Co-occurring genomic capacity for anaerobic methane metabolism and dissimilatory sulfite reduction discovered in the Korarchaeota.</title>
        <authorList>
            <person name="Mckay L.J."/>
            <person name="Dlakic M."/>
            <person name="Fields M.W."/>
            <person name="Delmont T.O."/>
            <person name="Eren A.M."/>
            <person name="Jay Z.J."/>
            <person name="Klingelsmith K.B."/>
            <person name="Rusch D.B."/>
            <person name="Inskeep W.P."/>
        </authorList>
    </citation>
    <scope>NUCLEOTIDE SEQUENCE [LARGE SCALE GENOMIC DNA]</scope>
    <source>
        <strain evidence="8 9">MDKW</strain>
    </source>
</reference>
<feature type="binding site" evidence="6">
    <location>
        <position position="89"/>
    </location>
    <ligand>
        <name>[4Fe-4S] cluster</name>
        <dbReference type="ChEBI" id="CHEBI:49883"/>
        <note>4Fe-4S-S-AdoMet</note>
    </ligand>
</feature>
<dbReference type="InterPro" id="IPR058240">
    <property type="entry name" value="rSAM_sf"/>
</dbReference>
<evidence type="ECO:0000256" key="5">
    <source>
        <dbReference type="ARBA" id="ARBA00023014"/>
    </source>
</evidence>
<dbReference type="InterPro" id="IPR027596">
    <property type="entry name" value="AmmeMemoSam_rS"/>
</dbReference>
<evidence type="ECO:0000256" key="6">
    <source>
        <dbReference type="PIRSR" id="PIRSR004869-50"/>
    </source>
</evidence>
<dbReference type="PIRSF" id="PIRSF004869">
    <property type="entry name" value="PflX_prd"/>
    <property type="match status" value="1"/>
</dbReference>
<keyword evidence="3 6" id="KW-0479">Metal-binding</keyword>
<dbReference type="InterPro" id="IPR016431">
    <property type="entry name" value="Pyrv-formate_lyase-activ_prd"/>
</dbReference>
<evidence type="ECO:0000256" key="3">
    <source>
        <dbReference type="ARBA" id="ARBA00022723"/>
    </source>
</evidence>